<dbReference type="Gramene" id="Manes.05G167600.1.v8.1">
    <property type="protein sequence ID" value="Manes.05G167600.1.v8.1.CDS"/>
    <property type="gene ID" value="Manes.05G167600.v8.1"/>
</dbReference>
<evidence type="ECO:0000256" key="8">
    <source>
        <dbReference type="RuleBase" id="RU000461"/>
    </source>
</evidence>
<dbReference type="PRINTS" id="PR00385">
    <property type="entry name" value="P450"/>
</dbReference>
<dbReference type="Gene3D" id="1.10.630.10">
    <property type="entry name" value="Cytochrome P450"/>
    <property type="match status" value="1"/>
</dbReference>
<dbReference type="InterPro" id="IPR017972">
    <property type="entry name" value="Cyt_P450_CS"/>
</dbReference>
<name>A0A2C9VX13_MANES</name>
<dbReference type="SUPFAM" id="SSF48264">
    <property type="entry name" value="Cytochrome P450"/>
    <property type="match status" value="1"/>
</dbReference>
<evidence type="ECO:0000256" key="9">
    <source>
        <dbReference type="SAM" id="Phobius"/>
    </source>
</evidence>
<dbReference type="GO" id="GO:0016705">
    <property type="term" value="F:oxidoreductase activity, acting on paired donors, with incorporation or reduction of molecular oxygen"/>
    <property type="evidence" value="ECO:0007669"/>
    <property type="project" value="InterPro"/>
</dbReference>
<dbReference type="GO" id="GO:0004497">
    <property type="term" value="F:monooxygenase activity"/>
    <property type="evidence" value="ECO:0007669"/>
    <property type="project" value="UniProtKB-KW"/>
</dbReference>
<evidence type="ECO:0000256" key="6">
    <source>
        <dbReference type="ARBA" id="ARBA00023033"/>
    </source>
</evidence>
<keyword evidence="2 7" id="KW-0349">Heme</keyword>
<evidence type="ECO:0000256" key="5">
    <source>
        <dbReference type="ARBA" id="ARBA00023004"/>
    </source>
</evidence>
<dbReference type="FunFam" id="1.10.630.10:FF:000026">
    <property type="entry name" value="Cytochrome P450 82C4"/>
    <property type="match status" value="1"/>
</dbReference>
<dbReference type="GO" id="GO:0020037">
    <property type="term" value="F:heme binding"/>
    <property type="evidence" value="ECO:0007669"/>
    <property type="project" value="InterPro"/>
</dbReference>
<evidence type="ECO:0000256" key="7">
    <source>
        <dbReference type="PIRSR" id="PIRSR602401-1"/>
    </source>
</evidence>
<feature type="transmembrane region" description="Helical" evidence="9">
    <location>
        <begin position="6"/>
        <end position="25"/>
    </location>
</feature>
<keyword evidence="3 7" id="KW-0479">Metal-binding</keyword>
<dbReference type="InterPro" id="IPR002401">
    <property type="entry name" value="Cyt_P450_E_grp-I"/>
</dbReference>
<comment type="similarity">
    <text evidence="1 8">Belongs to the cytochrome P450 family.</text>
</comment>
<dbReference type="Proteomes" id="UP000091857">
    <property type="component" value="Chromosome 5"/>
</dbReference>
<evidence type="ECO:0000313" key="10">
    <source>
        <dbReference type="EMBL" id="OAY50854.1"/>
    </source>
</evidence>
<dbReference type="AlphaFoldDB" id="A0A2C9VX13"/>
<accession>A0A2C9VX13</accession>
<evidence type="ECO:0000256" key="1">
    <source>
        <dbReference type="ARBA" id="ARBA00010617"/>
    </source>
</evidence>
<evidence type="ECO:0000256" key="2">
    <source>
        <dbReference type="ARBA" id="ARBA00022617"/>
    </source>
</evidence>
<dbReference type="PANTHER" id="PTHR47947">
    <property type="entry name" value="CYTOCHROME P450 82C3-RELATED"/>
    <property type="match status" value="1"/>
</dbReference>
<dbReference type="PRINTS" id="PR00463">
    <property type="entry name" value="EP450I"/>
</dbReference>
<dbReference type="EMBL" id="CM004391">
    <property type="protein sequence ID" value="OAY50854.1"/>
    <property type="molecule type" value="Genomic_DNA"/>
</dbReference>
<organism evidence="10 11">
    <name type="scientific">Manihot esculenta</name>
    <name type="common">Cassava</name>
    <name type="synonym">Jatropha manihot</name>
    <dbReference type="NCBI Taxonomy" id="3983"/>
    <lineage>
        <taxon>Eukaryota</taxon>
        <taxon>Viridiplantae</taxon>
        <taxon>Streptophyta</taxon>
        <taxon>Embryophyta</taxon>
        <taxon>Tracheophyta</taxon>
        <taxon>Spermatophyta</taxon>
        <taxon>Magnoliopsida</taxon>
        <taxon>eudicotyledons</taxon>
        <taxon>Gunneridae</taxon>
        <taxon>Pentapetalae</taxon>
        <taxon>rosids</taxon>
        <taxon>fabids</taxon>
        <taxon>Malpighiales</taxon>
        <taxon>Euphorbiaceae</taxon>
        <taxon>Crotonoideae</taxon>
        <taxon>Manihoteae</taxon>
        <taxon>Manihot</taxon>
    </lineage>
</organism>
<keyword evidence="9" id="KW-0812">Transmembrane</keyword>
<dbReference type="OrthoDB" id="2789670at2759"/>
<keyword evidence="11" id="KW-1185">Reference proteome</keyword>
<evidence type="ECO:0000313" key="11">
    <source>
        <dbReference type="Proteomes" id="UP000091857"/>
    </source>
</evidence>
<sequence>MEFLFSCLNSITAVVIAIFLFACYIRRSFTASEKPQPPKAAGAWPIIGHLPLLAAGSQVPHITLGDLADKCGPIFTFQIGIHKALVVSSWEVAKEIFTINDLAASDRPNFTAIKYLGYDGVMFGFAPYGDYWRQMRKIVNLELLSSRQIELRKNVIMSEVETSIKELHKLWKEKKDGSSHVLVDMKQWFGDLILNLILRIVVGKRHLDGDRKEVERRRKAMRDFFHFSGLYVLRDAIPFLGWLDVGGHEKCIKRAAKELDALVSEWLEEHRKKRDSGDLAENEQDFMDMMLSVLEDAHFVGHDSDTINKSACLNLIAGGSDTTTVTLTWIVSLLLNNRHTLTKAQEELDMLVGRERLVNGSDISKLSYLQAIIKEALRLYPPAPLSGPREIRESCTINGYHVKKGTWLITNLWKIHRDPCIWANPLEFKPERFLTSHKDIDVRGQNFELIPFGSGRRACPGISFGLQMVHITLASFLQAFEISNPTSAPIDMTESPGLTNLKATPLEILLSPRFSFEHHM</sequence>
<keyword evidence="6 8" id="KW-0503">Monooxygenase</keyword>
<keyword evidence="9" id="KW-1133">Transmembrane helix</keyword>
<dbReference type="InterPro" id="IPR050651">
    <property type="entry name" value="Plant_Cytochrome_P450_Monoox"/>
</dbReference>
<dbReference type="InterPro" id="IPR001128">
    <property type="entry name" value="Cyt_P450"/>
</dbReference>
<dbReference type="PANTHER" id="PTHR47947:SF49">
    <property type="entry name" value="CYTOCHROME P450 FAMILY PROTEIN"/>
    <property type="match status" value="1"/>
</dbReference>
<evidence type="ECO:0000256" key="4">
    <source>
        <dbReference type="ARBA" id="ARBA00023002"/>
    </source>
</evidence>
<keyword evidence="5 7" id="KW-0408">Iron</keyword>
<gene>
    <name evidence="10" type="ORF">MANES_05G167600v8</name>
</gene>
<dbReference type="InterPro" id="IPR036396">
    <property type="entry name" value="Cyt_P450_sf"/>
</dbReference>
<dbReference type="OMA" id="RAFSENC"/>
<dbReference type="CDD" id="cd20654">
    <property type="entry name" value="CYP82"/>
    <property type="match status" value="1"/>
</dbReference>
<comment type="caution">
    <text evidence="10">The sequence shown here is derived from an EMBL/GenBank/DDBJ whole genome shotgun (WGS) entry which is preliminary data.</text>
</comment>
<keyword evidence="4 8" id="KW-0560">Oxidoreductase</keyword>
<keyword evidence="9" id="KW-0472">Membrane</keyword>
<evidence type="ECO:0000256" key="3">
    <source>
        <dbReference type="ARBA" id="ARBA00022723"/>
    </source>
</evidence>
<protein>
    <recommendedName>
        <fullName evidence="12">Cytochrome P450</fullName>
    </recommendedName>
</protein>
<dbReference type="Pfam" id="PF00067">
    <property type="entry name" value="p450"/>
    <property type="match status" value="1"/>
</dbReference>
<comment type="cofactor">
    <cofactor evidence="7">
        <name>heme</name>
        <dbReference type="ChEBI" id="CHEBI:30413"/>
    </cofactor>
</comment>
<feature type="binding site" description="axial binding residue" evidence="7">
    <location>
        <position position="459"/>
    </location>
    <ligand>
        <name>heme</name>
        <dbReference type="ChEBI" id="CHEBI:30413"/>
    </ligand>
    <ligandPart>
        <name>Fe</name>
        <dbReference type="ChEBI" id="CHEBI:18248"/>
    </ligandPart>
</feature>
<dbReference type="GO" id="GO:0005506">
    <property type="term" value="F:iron ion binding"/>
    <property type="evidence" value="ECO:0007669"/>
    <property type="project" value="InterPro"/>
</dbReference>
<dbReference type="PROSITE" id="PS00086">
    <property type="entry name" value="CYTOCHROME_P450"/>
    <property type="match status" value="1"/>
</dbReference>
<proteinExistence type="inferred from homology"/>
<evidence type="ECO:0008006" key="12">
    <source>
        <dbReference type="Google" id="ProtNLM"/>
    </source>
</evidence>
<reference evidence="11" key="1">
    <citation type="journal article" date="2016" name="Nat. Biotechnol.">
        <title>Sequencing wild and cultivated cassava and related species reveals extensive interspecific hybridization and genetic diversity.</title>
        <authorList>
            <person name="Bredeson J.V."/>
            <person name="Lyons J.B."/>
            <person name="Prochnik S.E."/>
            <person name="Wu G.A."/>
            <person name="Ha C.M."/>
            <person name="Edsinger-Gonzales E."/>
            <person name="Grimwood J."/>
            <person name="Schmutz J."/>
            <person name="Rabbi I.Y."/>
            <person name="Egesi C."/>
            <person name="Nauluvula P."/>
            <person name="Lebot V."/>
            <person name="Ndunguru J."/>
            <person name="Mkamilo G."/>
            <person name="Bart R.S."/>
            <person name="Setter T.L."/>
            <person name="Gleadow R.M."/>
            <person name="Kulakow P."/>
            <person name="Ferguson M.E."/>
            <person name="Rounsley S."/>
            <person name="Rokhsar D.S."/>
        </authorList>
    </citation>
    <scope>NUCLEOTIDE SEQUENCE [LARGE SCALE GENOMIC DNA]</scope>
    <source>
        <strain evidence="11">cv. AM560-2</strain>
    </source>
</reference>